<keyword evidence="4" id="KW-0804">Transcription</keyword>
<evidence type="ECO:0000313" key="9">
    <source>
        <dbReference type="RefSeq" id="XP_048127308.1"/>
    </source>
</evidence>
<dbReference type="GeneID" id="115739096"/>
<dbReference type="Pfam" id="PF02365">
    <property type="entry name" value="NAM"/>
    <property type="match status" value="1"/>
</dbReference>
<gene>
    <name evidence="9" type="primary">LOC115739096</name>
</gene>
<dbReference type="PROSITE" id="PS51005">
    <property type="entry name" value="NAC"/>
    <property type="match status" value="1"/>
</dbReference>
<comment type="subcellular location">
    <subcellularLocation>
        <location evidence="1">Nucleus</location>
    </subcellularLocation>
</comment>
<evidence type="ECO:0000256" key="2">
    <source>
        <dbReference type="ARBA" id="ARBA00023015"/>
    </source>
</evidence>
<feature type="region of interest" description="Disordered" evidence="6">
    <location>
        <begin position="88"/>
        <end position="107"/>
    </location>
</feature>
<accession>A0ABM3GSI1</accession>
<evidence type="ECO:0000256" key="1">
    <source>
        <dbReference type="ARBA" id="ARBA00004123"/>
    </source>
</evidence>
<evidence type="ECO:0000256" key="5">
    <source>
        <dbReference type="ARBA" id="ARBA00023242"/>
    </source>
</evidence>
<dbReference type="Proteomes" id="UP000827889">
    <property type="component" value="Chromosome 10"/>
</dbReference>
<name>A0ABM3GSI1_9MYRT</name>
<dbReference type="Gene3D" id="2.170.150.80">
    <property type="entry name" value="NAC domain"/>
    <property type="match status" value="1"/>
</dbReference>
<dbReference type="InterPro" id="IPR003441">
    <property type="entry name" value="NAC-dom"/>
</dbReference>
<protein>
    <submittedName>
        <fullName evidence="9">Protein NTM1-like 9 isoform X5</fullName>
    </submittedName>
</protein>
<dbReference type="SUPFAM" id="SSF101941">
    <property type="entry name" value="NAC domain"/>
    <property type="match status" value="1"/>
</dbReference>
<keyword evidence="8" id="KW-1185">Reference proteome</keyword>
<dbReference type="InterPro" id="IPR036093">
    <property type="entry name" value="NAC_dom_sf"/>
</dbReference>
<organism evidence="8 9">
    <name type="scientific">Rhodamnia argentea</name>
    <dbReference type="NCBI Taxonomy" id="178133"/>
    <lineage>
        <taxon>Eukaryota</taxon>
        <taxon>Viridiplantae</taxon>
        <taxon>Streptophyta</taxon>
        <taxon>Embryophyta</taxon>
        <taxon>Tracheophyta</taxon>
        <taxon>Spermatophyta</taxon>
        <taxon>Magnoliopsida</taxon>
        <taxon>eudicotyledons</taxon>
        <taxon>Gunneridae</taxon>
        <taxon>Pentapetalae</taxon>
        <taxon>rosids</taxon>
        <taxon>malvids</taxon>
        <taxon>Myrtales</taxon>
        <taxon>Myrtaceae</taxon>
        <taxon>Myrtoideae</taxon>
        <taxon>Myrteae</taxon>
        <taxon>Australasian group</taxon>
        <taxon>Rhodamnia</taxon>
    </lineage>
</organism>
<evidence type="ECO:0000256" key="4">
    <source>
        <dbReference type="ARBA" id="ARBA00023163"/>
    </source>
</evidence>
<evidence type="ECO:0000256" key="6">
    <source>
        <dbReference type="SAM" id="MobiDB-lite"/>
    </source>
</evidence>
<reference evidence="9" key="1">
    <citation type="submission" date="2025-08" db="UniProtKB">
        <authorList>
            <consortium name="RefSeq"/>
        </authorList>
    </citation>
    <scope>IDENTIFICATION</scope>
    <source>
        <tissue evidence="9">Leaf</tissue>
    </source>
</reference>
<evidence type="ECO:0000313" key="8">
    <source>
        <dbReference type="Proteomes" id="UP000827889"/>
    </source>
</evidence>
<dbReference type="RefSeq" id="XP_048127308.1">
    <property type="nucleotide sequence ID" value="XM_048271351.1"/>
</dbReference>
<keyword evidence="3" id="KW-0238">DNA-binding</keyword>
<feature type="domain" description="NAC" evidence="7">
    <location>
        <begin position="12"/>
        <end position="168"/>
    </location>
</feature>
<keyword evidence="2" id="KW-0805">Transcription regulation</keyword>
<evidence type="ECO:0000259" key="7">
    <source>
        <dbReference type="PROSITE" id="PS51005"/>
    </source>
</evidence>
<evidence type="ECO:0000256" key="3">
    <source>
        <dbReference type="ARBA" id="ARBA00023125"/>
    </source>
</evidence>
<dbReference type="PANTHER" id="PTHR31989">
    <property type="entry name" value="NAC DOMAIN-CONTAINING PROTEIN 82-RELATED"/>
    <property type="match status" value="1"/>
</dbReference>
<sequence length="235" mass="27080">MELCVESSLVDPPVGFQFRPTDEELVNHYLKLKVLGNKAVEQMSPEVDVHQLPPWDLPGKINELSWTKSDGDEWFFFYHLQNKYPQSKRSRRTNDYGSWKPTGKTHEIRTQDKRKILGLKKILVFKNGQSPKNGPTKWVLHEYHLNTDLMDNVLNDQSDVVLYCLKKKPYKEGKEIQRLRRPTQVSLLCLKKAAEAALTRLMKSTAQVSLLCLTRATEVSVTPPMKSITHVAPMH</sequence>
<keyword evidence="5" id="KW-0539">Nucleus</keyword>
<proteinExistence type="predicted"/>